<evidence type="ECO:0000256" key="7">
    <source>
        <dbReference type="ARBA" id="ARBA00022786"/>
    </source>
</evidence>
<evidence type="ECO:0000256" key="5">
    <source>
        <dbReference type="ARBA" id="ARBA00022741"/>
    </source>
</evidence>
<dbReference type="InterPro" id="IPR001245">
    <property type="entry name" value="Ser-Thr/Tyr_kinase_cat_dom"/>
</dbReference>
<proteinExistence type="predicted"/>
<evidence type="ECO:0000256" key="10">
    <source>
        <dbReference type="SAM" id="Coils"/>
    </source>
</evidence>
<dbReference type="PROSITE" id="PS00108">
    <property type="entry name" value="PROTEIN_KINASE_ST"/>
    <property type="match status" value="1"/>
</dbReference>
<dbReference type="InterPro" id="IPR051348">
    <property type="entry name" value="U-box_ubiquitin_ligases"/>
</dbReference>
<keyword evidence="8 9" id="KW-0067">ATP-binding</keyword>
<protein>
    <recommendedName>
        <fullName evidence="2">RING-type E3 ubiquitin transferase</fullName>
        <ecNumber evidence="2">2.3.2.27</ecNumber>
    </recommendedName>
</protein>
<evidence type="ECO:0000259" key="11">
    <source>
        <dbReference type="PROSITE" id="PS50011"/>
    </source>
</evidence>
<feature type="coiled-coil region" evidence="10">
    <location>
        <begin position="219"/>
        <end position="254"/>
    </location>
</feature>
<dbReference type="InterPro" id="IPR017441">
    <property type="entry name" value="Protein_kinase_ATP_BS"/>
</dbReference>
<dbReference type="PANTHER" id="PTHR45647:SF100">
    <property type="entry name" value="U-BOX DOMAIN-CONTAINING PROTEIN 33"/>
    <property type="match status" value="1"/>
</dbReference>
<sequence length="569" mass="65250">MAGDMDNPCFDGRSKAFSWVVASETFFHCGPRLGANLWSTFKHNTILNKFIPIFFFGGRFPKHLVDEKEVMAYRETERQAMIEALDEYVQICALAGVEAEKLYIERDSIEKGVVELIWQLRIGKLVMGAASDYRYNFSFREVKKLKSTKAIYVRQEAPAFCHIWFIGKGHLILTREGIKNENLYSNEWRQRKEIERAMIKVTNERDKISVELQKALERQSLLESEIEVSNCRVKQLEEALLQKCINEREEMEMERVIPHHAAEELRNQLEFQVLNAYAPKYFSEFSSLEIEKATNYFDPSMTIGKGGYGCTYRGFLRGAEVAVKMPHPDMSSHREFQQEVDVLSKLRHPNLVTLMGICPERWALIYEYLPNGSLEDRLNCKDNTLPLPWQTRVRIAIELCSVIVFLHSNRPFSIVHGDLKPANILLDKNFTCKLSDCGISHAISNTTGNTTRYYITENPMGTFAYVDPEFISTGELTLKSDVFAFGIILLRLLTGMPAKTTSKKVQFALDNDDLNAILDPSAGDWPFVLAKQLAYLALRCCQLKRRDRPDLVSDVWRVLEPMRASCGSL</sequence>
<name>A0AAD3T4D6_NEPGR</name>
<dbReference type="GO" id="GO:0005524">
    <property type="term" value="F:ATP binding"/>
    <property type="evidence" value="ECO:0007669"/>
    <property type="project" value="UniProtKB-UniRule"/>
</dbReference>
<dbReference type="GO" id="GO:0061630">
    <property type="term" value="F:ubiquitin protein ligase activity"/>
    <property type="evidence" value="ECO:0007669"/>
    <property type="project" value="UniProtKB-EC"/>
</dbReference>
<evidence type="ECO:0000256" key="2">
    <source>
        <dbReference type="ARBA" id="ARBA00012483"/>
    </source>
</evidence>
<organism evidence="12 13">
    <name type="scientific">Nepenthes gracilis</name>
    <name type="common">Slender pitcher plant</name>
    <dbReference type="NCBI Taxonomy" id="150966"/>
    <lineage>
        <taxon>Eukaryota</taxon>
        <taxon>Viridiplantae</taxon>
        <taxon>Streptophyta</taxon>
        <taxon>Embryophyta</taxon>
        <taxon>Tracheophyta</taxon>
        <taxon>Spermatophyta</taxon>
        <taxon>Magnoliopsida</taxon>
        <taxon>eudicotyledons</taxon>
        <taxon>Gunneridae</taxon>
        <taxon>Pentapetalae</taxon>
        <taxon>Caryophyllales</taxon>
        <taxon>Nepenthaceae</taxon>
        <taxon>Nepenthes</taxon>
    </lineage>
</organism>
<keyword evidence="5 9" id="KW-0547">Nucleotide-binding</keyword>
<gene>
    <name evidence="12" type="ORF">Nepgr_024305</name>
</gene>
<keyword evidence="7" id="KW-0833">Ubl conjugation pathway</keyword>
<dbReference type="PANTHER" id="PTHR45647">
    <property type="entry name" value="OS02G0152300 PROTEIN"/>
    <property type="match status" value="1"/>
</dbReference>
<feature type="domain" description="Protein kinase" evidence="11">
    <location>
        <begin position="297"/>
        <end position="563"/>
    </location>
</feature>
<dbReference type="EC" id="2.3.2.27" evidence="2"/>
<evidence type="ECO:0000256" key="6">
    <source>
        <dbReference type="ARBA" id="ARBA00022777"/>
    </source>
</evidence>
<dbReference type="InterPro" id="IPR011009">
    <property type="entry name" value="Kinase-like_dom_sf"/>
</dbReference>
<keyword evidence="13" id="KW-1185">Reference proteome</keyword>
<evidence type="ECO:0000313" key="12">
    <source>
        <dbReference type="EMBL" id="GMH22462.1"/>
    </source>
</evidence>
<dbReference type="InterPro" id="IPR008271">
    <property type="entry name" value="Ser/Thr_kinase_AS"/>
</dbReference>
<dbReference type="SMART" id="SM00220">
    <property type="entry name" value="S_TKc"/>
    <property type="match status" value="1"/>
</dbReference>
<feature type="binding site" evidence="9">
    <location>
        <position position="324"/>
    </location>
    <ligand>
        <name>ATP</name>
        <dbReference type="ChEBI" id="CHEBI:30616"/>
    </ligand>
</feature>
<dbReference type="EMBL" id="BSYO01000024">
    <property type="protein sequence ID" value="GMH22462.1"/>
    <property type="molecule type" value="Genomic_DNA"/>
</dbReference>
<keyword evidence="6" id="KW-0418">Kinase</keyword>
<keyword evidence="3" id="KW-0723">Serine/threonine-protein kinase</keyword>
<comment type="caution">
    <text evidence="12">The sequence shown here is derived from an EMBL/GenBank/DDBJ whole genome shotgun (WGS) entry which is preliminary data.</text>
</comment>
<keyword evidence="10" id="KW-0175">Coiled coil</keyword>
<keyword evidence="4" id="KW-0808">Transferase</keyword>
<evidence type="ECO:0000256" key="4">
    <source>
        <dbReference type="ARBA" id="ARBA00022679"/>
    </source>
</evidence>
<dbReference type="Pfam" id="PF07714">
    <property type="entry name" value="PK_Tyr_Ser-Thr"/>
    <property type="match status" value="1"/>
</dbReference>
<evidence type="ECO:0000256" key="1">
    <source>
        <dbReference type="ARBA" id="ARBA00000900"/>
    </source>
</evidence>
<reference evidence="12" key="1">
    <citation type="submission" date="2023-05" db="EMBL/GenBank/DDBJ databases">
        <title>Nepenthes gracilis genome sequencing.</title>
        <authorList>
            <person name="Fukushima K."/>
        </authorList>
    </citation>
    <scope>NUCLEOTIDE SEQUENCE</scope>
    <source>
        <strain evidence="12">SING2019-196</strain>
    </source>
</reference>
<dbReference type="CDD" id="cd01989">
    <property type="entry name" value="USP_STK_Ubox_N"/>
    <property type="match status" value="1"/>
</dbReference>
<dbReference type="Gene3D" id="3.30.200.20">
    <property type="entry name" value="Phosphorylase Kinase, domain 1"/>
    <property type="match status" value="1"/>
</dbReference>
<dbReference type="Proteomes" id="UP001279734">
    <property type="component" value="Unassembled WGS sequence"/>
</dbReference>
<dbReference type="AlphaFoldDB" id="A0AAD3T4D6"/>
<dbReference type="PROSITE" id="PS50011">
    <property type="entry name" value="PROTEIN_KINASE_DOM"/>
    <property type="match status" value="1"/>
</dbReference>
<evidence type="ECO:0000256" key="9">
    <source>
        <dbReference type="PROSITE-ProRule" id="PRU10141"/>
    </source>
</evidence>
<evidence type="ECO:0000313" key="13">
    <source>
        <dbReference type="Proteomes" id="UP001279734"/>
    </source>
</evidence>
<evidence type="ECO:0000256" key="8">
    <source>
        <dbReference type="ARBA" id="ARBA00022840"/>
    </source>
</evidence>
<evidence type="ECO:0000256" key="3">
    <source>
        <dbReference type="ARBA" id="ARBA00022527"/>
    </source>
</evidence>
<dbReference type="InterPro" id="IPR000719">
    <property type="entry name" value="Prot_kinase_dom"/>
</dbReference>
<comment type="catalytic activity">
    <reaction evidence="1">
        <text>S-ubiquitinyl-[E2 ubiquitin-conjugating enzyme]-L-cysteine + [acceptor protein]-L-lysine = [E2 ubiquitin-conjugating enzyme]-L-cysteine + N(6)-ubiquitinyl-[acceptor protein]-L-lysine.</text>
        <dbReference type="EC" id="2.3.2.27"/>
    </reaction>
</comment>
<dbReference type="SUPFAM" id="SSF56112">
    <property type="entry name" value="Protein kinase-like (PK-like)"/>
    <property type="match status" value="1"/>
</dbReference>
<dbReference type="GO" id="GO:0004672">
    <property type="term" value="F:protein kinase activity"/>
    <property type="evidence" value="ECO:0007669"/>
    <property type="project" value="InterPro"/>
</dbReference>
<accession>A0AAD3T4D6</accession>
<dbReference type="Gene3D" id="1.10.510.10">
    <property type="entry name" value="Transferase(Phosphotransferase) domain 1"/>
    <property type="match status" value="1"/>
</dbReference>
<dbReference type="PROSITE" id="PS00107">
    <property type="entry name" value="PROTEIN_KINASE_ATP"/>
    <property type="match status" value="1"/>
</dbReference>